<sequence length="229" mass="24479">MDLSDIISKSPNGISVADSTPELSSSPNMITTVKNALDKTVEKTEEVSSGLPWESIIRYGLIIIILAFLGFNLFTFLGGVTDTTKGILAPLFSFFGYGVGETVKQTTNVAAEGAKTAVDVAAGTVDDAVTLMEKAVGVKNVQFNRIDDKTTTTQTALTNAIKKQNYNVPDPDESGSITQQSKSPPKSGFCYIGEDRGFRSCIKVGEGDKCMSGDIFPSKEICINPSLRE</sequence>
<accession>A0A6C0CRI4</accession>
<keyword evidence="2" id="KW-1133">Transmembrane helix</keyword>
<evidence type="ECO:0000256" key="2">
    <source>
        <dbReference type="SAM" id="Phobius"/>
    </source>
</evidence>
<keyword evidence="2" id="KW-0472">Membrane</keyword>
<evidence type="ECO:0000256" key="1">
    <source>
        <dbReference type="SAM" id="MobiDB-lite"/>
    </source>
</evidence>
<reference evidence="3" key="1">
    <citation type="journal article" date="2020" name="Nature">
        <title>Giant virus diversity and host interactions through global metagenomics.</title>
        <authorList>
            <person name="Schulz F."/>
            <person name="Roux S."/>
            <person name="Paez-Espino D."/>
            <person name="Jungbluth S."/>
            <person name="Walsh D.A."/>
            <person name="Denef V.J."/>
            <person name="McMahon K.D."/>
            <person name="Konstantinidis K.T."/>
            <person name="Eloe-Fadrosh E.A."/>
            <person name="Kyrpides N.C."/>
            <person name="Woyke T."/>
        </authorList>
    </citation>
    <scope>NUCLEOTIDE SEQUENCE</scope>
    <source>
        <strain evidence="3">GVMAG-M-3300021425-30</strain>
    </source>
</reference>
<dbReference type="AlphaFoldDB" id="A0A6C0CRI4"/>
<feature type="transmembrane region" description="Helical" evidence="2">
    <location>
        <begin position="56"/>
        <end position="77"/>
    </location>
</feature>
<evidence type="ECO:0000313" key="3">
    <source>
        <dbReference type="EMBL" id="QHT06304.1"/>
    </source>
</evidence>
<dbReference type="EMBL" id="MN739467">
    <property type="protein sequence ID" value="QHT06304.1"/>
    <property type="molecule type" value="Genomic_DNA"/>
</dbReference>
<keyword evidence="2" id="KW-0812">Transmembrane</keyword>
<feature type="compositionally biased region" description="Polar residues" evidence="1">
    <location>
        <begin position="175"/>
        <end position="184"/>
    </location>
</feature>
<feature type="region of interest" description="Disordered" evidence="1">
    <location>
        <begin position="164"/>
        <end position="187"/>
    </location>
</feature>
<protein>
    <submittedName>
        <fullName evidence="3">Uncharacterized protein</fullName>
    </submittedName>
</protein>
<organism evidence="3">
    <name type="scientific">viral metagenome</name>
    <dbReference type="NCBI Taxonomy" id="1070528"/>
    <lineage>
        <taxon>unclassified sequences</taxon>
        <taxon>metagenomes</taxon>
        <taxon>organismal metagenomes</taxon>
    </lineage>
</organism>
<proteinExistence type="predicted"/>
<name>A0A6C0CRI4_9ZZZZ</name>